<gene>
    <name evidence="2" type="ORF">A6X21_16165</name>
</gene>
<comment type="caution">
    <text evidence="2">The sequence shown here is derived from an EMBL/GenBank/DDBJ whole genome shotgun (WGS) entry which is preliminary data.</text>
</comment>
<dbReference type="AlphaFoldDB" id="A0A1C3ESW2"/>
<keyword evidence="3" id="KW-1185">Reference proteome</keyword>
<reference evidence="2 3" key="1">
    <citation type="submission" date="2016-05" db="EMBL/GenBank/DDBJ databases">
        <title>Genomic and physiological characterization of Planctopirus sp. isolated from fresh water lake.</title>
        <authorList>
            <person name="Subhash Y."/>
            <person name="Ramana C."/>
        </authorList>
    </citation>
    <scope>NUCLEOTIDE SEQUENCE [LARGE SCALE GENOMIC DNA]</scope>
    <source>
        <strain evidence="2 3">JC280</strain>
    </source>
</reference>
<keyword evidence="1" id="KW-0812">Transmembrane</keyword>
<evidence type="ECO:0000256" key="1">
    <source>
        <dbReference type="SAM" id="Phobius"/>
    </source>
</evidence>
<name>A0A1C3ESW2_9PLAN</name>
<dbReference type="RefSeq" id="WP_068845646.1">
    <property type="nucleotide sequence ID" value="NZ_LYDR01000027.1"/>
</dbReference>
<feature type="transmembrane region" description="Helical" evidence="1">
    <location>
        <begin position="55"/>
        <end position="79"/>
    </location>
</feature>
<sequence length="147" mass="15916">MPYHTTYDLPSIARYQKYVLYGLLANILAILLIFTIPQLIVTVAPGALNPFAATLLPILQIFYLAVAVAVFVSSILLGIKVYHPALGAILAIMTLIPCLGLICLLVLNSQATTILQKNGIRVGLMGARWKDLQTSQRKSDGGPGRNQ</sequence>
<keyword evidence="1" id="KW-1133">Transmembrane helix</keyword>
<keyword evidence="1" id="KW-0472">Membrane</keyword>
<protein>
    <submittedName>
        <fullName evidence="2">Uncharacterized protein</fullName>
    </submittedName>
</protein>
<evidence type="ECO:0000313" key="2">
    <source>
        <dbReference type="EMBL" id="ODA36342.1"/>
    </source>
</evidence>
<dbReference type="EMBL" id="LYDR01000027">
    <property type="protein sequence ID" value="ODA36342.1"/>
    <property type="molecule type" value="Genomic_DNA"/>
</dbReference>
<accession>A0A1C3ESW2</accession>
<organism evidence="2 3">
    <name type="scientific">Planctopirus hydrillae</name>
    <dbReference type="NCBI Taxonomy" id="1841610"/>
    <lineage>
        <taxon>Bacteria</taxon>
        <taxon>Pseudomonadati</taxon>
        <taxon>Planctomycetota</taxon>
        <taxon>Planctomycetia</taxon>
        <taxon>Planctomycetales</taxon>
        <taxon>Planctomycetaceae</taxon>
        <taxon>Planctopirus</taxon>
    </lineage>
</organism>
<dbReference type="STRING" id="1841610.A6X21_16165"/>
<feature type="transmembrane region" description="Helical" evidence="1">
    <location>
        <begin position="85"/>
        <end position="107"/>
    </location>
</feature>
<dbReference type="Proteomes" id="UP000094828">
    <property type="component" value="Unassembled WGS sequence"/>
</dbReference>
<proteinExistence type="predicted"/>
<feature type="transmembrane region" description="Helical" evidence="1">
    <location>
        <begin position="20"/>
        <end position="43"/>
    </location>
</feature>
<evidence type="ECO:0000313" key="3">
    <source>
        <dbReference type="Proteomes" id="UP000094828"/>
    </source>
</evidence>